<dbReference type="Gene3D" id="1.20.1530.20">
    <property type="match status" value="1"/>
</dbReference>
<dbReference type="PANTHER" id="PTHR43057:SF1">
    <property type="entry name" value="ARSENICAL-RESISTANCE PROTEIN 3"/>
    <property type="match status" value="1"/>
</dbReference>
<evidence type="ECO:0000256" key="5">
    <source>
        <dbReference type="ARBA" id="ARBA00022692"/>
    </source>
</evidence>
<dbReference type="Pfam" id="PF01758">
    <property type="entry name" value="SBF"/>
    <property type="match status" value="1"/>
</dbReference>
<gene>
    <name evidence="9" type="ORF">K4A83_12480</name>
</gene>
<dbReference type="EMBL" id="JAIHOM010000056">
    <property type="protein sequence ID" value="MCW6037077.1"/>
    <property type="molecule type" value="Genomic_DNA"/>
</dbReference>
<comment type="caution">
    <text evidence="9">The sequence shown here is derived from an EMBL/GenBank/DDBJ whole genome shotgun (WGS) entry which is preliminary data.</text>
</comment>
<feature type="transmembrane region" description="Helical" evidence="8">
    <location>
        <begin position="230"/>
        <end position="251"/>
    </location>
</feature>
<evidence type="ECO:0000256" key="1">
    <source>
        <dbReference type="ARBA" id="ARBA00004651"/>
    </source>
</evidence>
<dbReference type="InterPro" id="IPR004706">
    <property type="entry name" value="Arsenical-R_Acr3"/>
</dbReference>
<feature type="transmembrane region" description="Helical" evidence="8">
    <location>
        <begin position="97"/>
        <end position="119"/>
    </location>
</feature>
<feature type="transmembrane region" description="Helical" evidence="8">
    <location>
        <begin position="263"/>
        <end position="285"/>
    </location>
</feature>
<feature type="transmembrane region" description="Helical" evidence="8">
    <location>
        <begin position="165"/>
        <end position="188"/>
    </location>
</feature>
<keyword evidence="7 8" id="KW-0472">Membrane</keyword>
<dbReference type="Proteomes" id="UP001526426">
    <property type="component" value="Unassembled WGS sequence"/>
</dbReference>
<accession>A0ABT3L7C1</accession>
<feature type="transmembrane region" description="Helical" evidence="8">
    <location>
        <begin position="291"/>
        <end position="310"/>
    </location>
</feature>
<feature type="transmembrane region" description="Helical" evidence="8">
    <location>
        <begin position="12"/>
        <end position="29"/>
    </location>
</feature>
<dbReference type="PANTHER" id="PTHR43057">
    <property type="entry name" value="ARSENITE EFFLUX TRANSPORTER"/>
    <property type="match status" value="1"/>
</dbReference>
<evidence type="ECO:0000256" key="2">
    <source>
        <dbReference type="ARBA" id="ARBA00010110"/>
    </source>
</evidence>
<name>A0ABT3L7C1_9CYAN</name>
<feature type="transmembrane region" description="Helical" evidence="8">
    <location>
        <begin position="126"/>
        <end position="145"/>
    </location>
</feature>
<keyword evidence="5 8" id="KW-0812">Transmembrane</keyword>
<keyword evidence="6 8" id="KW-1133">Transmembrane helix</keyword>
<sequence length="327" mass="35607">MWKFLFALQQNLIWSIPISMIAGIIFGLVVDPSFLKAGIIPLTFLMVYPMMINLQLNKVFMGGSLRLQLVTQLINFGIIPFLAFGLGKIFFPDQPLIALGLLLTSLLPTSGMTISWTGFAKGNLNAAIQMTVIGLIAGSLATPFYAKWLMGTVIEIPLLDVFKQIVIIVFLPMLLGFVTKQVLIATVGESKYNKNLKQKFPVFSTIGVLGIVFVALALKSQSIVSHPANLLTYFVPLILIYGINFILSTVVGKALFERGDAIALVYGTVMRNLSIALAIAISVFGTQGAEIALIIAMGYIIQVQAAAWYVKLTDRIFGAPLPEVEMS</sequence>
<evidence type="ECO:0000256" key="3">
    <source>
        <dbReference type="ARBA" id="ARBA00022448"/>
    </source>
</evidence>
<feature type="transmembrane region" description="Helical" evidence="8">
    <location>
        <begin position="73"/>
        <end position="91"/>
    </location>
</feature>
<feature type="transmembrane region" description="Helical" evidence="8">
    <location>
        <begin position="200"/>
        <end position="218"/>
    </location>
</feature>
<dbReference type="InterPro" id="IPR002657">
    <property type="entry name" value="BilAc:Na_symport/Acr3"/>
</dbReference>
<dbReference type="InterPro" id="IPR038770">
    <property type="entry name" value="Na+/solute_symporter_sf"/>
</dbReference>
<evidence type="ECO:0000256" key="8">
    <source>
        <dbReference type="SAM" id="Phobius"/>
    </source>
</evidence>
<evidence type="ECO:0000313" key="9">
    <source>
        <dbReference type="EMBL" id="MCW6037077.1"/>
    </source>
</evidence>
<reference evidence="9 10" key="1">
    <citation type="submission" date="2021-08" db="EMBL/GenBank/DDBJ databases">
        <title>Draft genome sequence of Spirulina subsalsa with high tolerance to salinity and hype-accumulation of phycocyanin.</title>
        <authorList>
            <person name="Pei H."/>
            <person name="Jiang L."/>
        </authorList>
    </citation>
    <scope>NUCLEOTIDE SEQUENCE [LARGE SCALE GENOMIC DNA]</scope>
    <source>
        <strain evidence="9 10">FACHB-351</strain>
    </source>
</reference>
<keyword evidence="10" id="KW-1185">Reference proteome</keyword>
<proteinExistence type="inferred from homology"/>
<evidence type="ECO:0000256" key="6">
    <source>
        <dbReference type="ARBA" id="ARBA00022989"/>
    </source>
</evidence>
<protein>
    <submittedName>
        <fullName evidence="9">Bile acid:sodium symporter</fullName>
    </submittedName>
</protein>
<evidence type="ECO:0000313" key="10">
    <source>
        <dbReference type="Proteomes" id="UP001526426"/>
    </source>
</evidence>
<comment type="similarity">
    <text evidence="2">Belongs to the arsenical resistance-3 (ACR3) (TC 2.A.59) family.</text>
</comment>
<evidence type="ECO:0000256" key="7">
    <source>
        <dbReference type="ARBA" id="ARBA00023136"/>
    </source>
</evidence>
<feature type="transmembrane region" description="Helical" evidence="8">
    <location>
        <begin position="35"/>
        <end position="52"/>
    </location>
</feature>
<dbReference type="RefSeq" id="WP_265264909.1">
    <property type="nucleotide sequence ID" value="NZ_JAIHOM010000056.1"/>
</dbReference>
<organism evidence="9 10">
    <name type="scientific">Spirulina subsalsa FACHB-351</name>
    <dbReference type="NCBI Taxonomy" id="234711"/>
    <lineage>
        <taxon>Bacteria</taxon>
        <taxon>Bacillati</taxon>
        <taxon>Cyanobacteriota</taxon>
        <taxon>Cyanophyceae</taxon>
        <taxon>Spirulinales</taxon>
        <taxon>Spirulinaceae</taxon>
        <taxon>Spirulina</taxon>
    </lineage>
</organism>
<comment type="subcellular location">
    <subcellularLocation>
        <location evidence="1">Cell membrane</location>
        <topology evidence="1">Multi-pass membrane protein</topology>
    </subcellularLocation>
</comment>
<keyword evidence="3" id="KW-0813">Transport</keyword>
<evidence type="ECO:0000256" key="4">
    <source>
        <dbReference type="ARBA" id="ARBA00022475"/>
    </source>
</evidence>
<keyword evidence="4" id="KW-1003">Cell membrane</keyword>